<sequence>MICRRFLVSCFLGRGNTKTVQSTVIAWTAADSAIEFCRTQQLGEPQLPLREECSESDSGVSVAVWSVEAPSEGLRIWIREPLT</sequence>
<protein>
    <submittedName>
        <fullName evidence="1">Uncharacterized protein</fullName>
    </submittedName>
</protein>
<comment type="caution">
    <text evidence="1">The sequence shown here is derived from an EMBL/GenBank/DDBJ whole genome shotgun (WGS) entry which is preliminary data.</text>
</comment>
<reference evidence="1 2" key="1">
    <citation type="submission" date="2019-02" db="EMBL/GenBank/DDBJ databases">
        <title>Genomic Encyclopedia of Archaeal and Bacterial Type Strains, Phase II (KMG-II): from individual species to whole genera.</title>
        <authorList>
            <person name="Goeker M."/>
        </authorList>
    </citation>
    <scope>NUCLEOTIDE SEQUENCE [LARGE SCALE GENOMIC DNA]</scope>
    <source>
        <strain evidence="1 2">DSM 18101</strain>
    </source>
</reference>
<gene>
    <name evidence="1" type="ORF">BDD14_6521</name>
</gene>
<organism evidence="1 2">
    <name type="scientific">Edaphobacter modestus</name>
    <dbReference type="NCBI Taxonomy" id="388466"/>
    <lineage>
        <taxon>Bacteria</taxon>
        <taxon>Pseudomonadati</taxon>
        <taxon>Acidobacteriota</taxon>
        <taxon>Terriglobia</taxon>
        <taxon>Terriglobales</taxon>
        <taxon>Acidobacteriaceae</taxon>
        <taxon>Edaphobacter</taxon>
    </lineage>
</organism>
<keyword evidence="2" id="KW-1185">Reference proteome</keyword>
<dbReference type="EMBL" id="SHKW01000008">
    <property type="protein sequence ID" value="RZU28936.1"/>
    <property type="molecule type" value="Genomic_DNA"/>
</dbReference>
<name>A0A4V2G1E9_9BACT</name>
<evidence type="ECO:0000313" key="1">
    <source>
        <dbReference type="EMBL" id="RZU28936.1"/>
    </source>
</evidence>
<evidence type="ECO:0000313" key="2">
    <source>
        <dbReference type="Proteomes" id="UP000292958"/>
    </source>
</evidence>
<dbReference type="AlphaFoldDB" id="A0A4V2G1E9"/>
<accession>A0A4V2G1E9</accession>
<dbReference type="Proteomes" id="UP000292958">
    <property type="component" value="Unassembled WGS sequence"/>
</dbReference>
<proteinExistence type="predicted"/>